<comment type="caution">
    <text evidence="2">The sequence shown here is derived from an EMBL/GenBank/DDBJ whole genome shotgun (WGS) entry which is preliminary data.</text>
</comment>
<organism evidence="2 3">
    <name type="scientific">Blomia tropicalis</name>
    <name type="common">Mite</name>
    <dbReference type="NCBI Taxonomy" id="40697"/>
    <lineage>
        <taxon>Eukaryota</taxon>
        <taxon>Metazoa</taxon>
        <taxon>Ecdysozoa</taxon>
        <taxon>Arthropoda</taxon>
        <taxon>Chelicerata</taxon>
        <taxon>Arachnida</taxon>
        <taxon>Acari</taxon>
        <taxon>Acariformes</taxon>
        <taxon>Sarcoptiformes</taxon>
        <taxon>Astigmata</taxon>
        <taxon>Glycyphagoidea</taxon>
        <taxon>Echimyopodidae</taxon>
        <taxon>Blomia</taxon>
    </lineage>
</organism>
<protein>
    <submittedName>
        <fullName evidence="2">Uncharacterized protein</fullName>
    </submittedName>
</protein>
<evidence type="ECO:0000313" key="3">
    <source>
        <dbReference type="Proteomes" id="UP001142055"/>
    </source>
</evidence>
<dbReference type="EMBL" id="JAPWDV010000004">
    <property type="protein sequence ID" value="KAJ6215565.1"/>
    <property type="molecule type" value="Genomic_DNA"/>
</dbReference>
<proteinExistence type="predicted"/>
<name>A0A9Q0LXS5_BLOTA</name>
<dbReference type="AlphaFoldDB" id="A0A9Q0LXS5"/>
<accession>A0A9Q0LXS5</accession>
<gene>
    <name evidence="2" type="ORF">RDWZM_010065</name>
</gene>
<reference evidence="2" key="1">
    <citation type="submission" date="2022-12" db="EMBL/GenBank/DDBJ databases">
        <title>Genome assemblies of Blomia tropicalis.</title>
        <authorList>
            <person name="Cui Y."/>
        </authorList>
    </citation>
    <scope>NUCLEOTIDE SEQUENCE</scope>
    <source>
        <tissue evidence="2">Adult mites</tissue>
    </source>
</reference>
<dbReference type="Proteomes" id="UP001142055">
    <property type="component" value="Chromosome 4"/>
</dbReference>
<keyword evidence="3" id="KW-1185">Reference proteome</keyword>
<feature type="region of interest" description="Disordered" evidence="1">
    <location>
        <begin position="104"/>
        <end position="130"/>
    </location>
</feature>
<evidence type="ECO:0000256" key="1">
    <source>
        <dbReference type="SAM" id="MobiDB-lite"/>
    </source>
</evidence>
<sequence>MSKTIDQRIESLRDYAIRFKEYISNPLNDQSNCYDAKGSDGDISWGPIDDDDSQYHSWIGETSISALNNSFLDKRKSFVIKKRTPSKIPRIMNKNFNDSRTYSISNIKPSETSSKNVQLPMEIPKSTQRPIQRKRTYNFNSPNVEDLRNVSGNSTLVPTISGKRFKRAETYTILAKTVEKRIKPNDDIVPRTPRWNLTPALSSTPFNFSSRISGIRPPTPFKIKH</sequence>
<feature type="compositionally biased region" description="Polar residues" evidence="1">
    <location>
        <begin position="104"/>
        <end position="117"/>
    </location>
</feature>
<evidence type="ECO:0000313" key="2">
    <source>
        <dbReference type="EMBL" id="KAJ6215565.1"/>
    </source>
</evidence>